<dbReference type="Proteomes" id="UP000886595">
    <property type="component" value="Unassembled WGS sequence"/>
</dbReference>
<evidence type="ECO:0000313" key="1">
    <source>
        <dbReference type="EMBL" id="KAG2249129.1"/>
    </source>
</evidence>
<accession>A0A8X7PGD1</accession>
<gene>
    <name evidence="1" type="ORF">Bca52824_088757</name>
</gene>
<dbReference type="AlphaFoldDB" id="A0A8X7PGD1"/>
<organism evidence="1 2">
    <name type="scientific">Brassica carinata</name>
    <name type="common">Ethiopian mustard</name>
    <name type="synonym">Abyssinian cabbage</name>
    <dbReference type="NCBI Taxonomy" id="52824"/>
    <lineage>
        <taxon>Eukaryota</taxon>
        <taxon>Viridiplantae</taxon>
        <taxon>Streptophyta</taxon>
        <taxon>Embryophyta</taxon>
        <taxon>Tracheophyta</taxon>
        <taxon>Spermatophyta</taxon>
        <taxon>Magnoliopsida</taxon>
        <taxon>eudicotyledons</taxon>
        <taxon>Gunneridae</taxon>
        <taxon>Pentapetalae</taxon>
        <taxon>rosids</taxon>
        <taxon>malvids</taxon>
        <taxon>Brassicales</taxon>
        <taxon>Brassicaceae</taxon>
        <taxon>Brassiceae</taxon>
        <taxon>Brassica</taxon>
    </lineage>
</organism>
<sequence>MPLVASEGTNLMKKVHPDEHIVPSLEIDLELDALNLLQNAVAFEFTSAPDHAAMNIFLATQYHYPPSSLREDGAVLLNALKMTQTIRLRLTSS</sequence>
<proteinExistence type="predicted"/>
<protein>
    <submittedName>
        <fullName evidence="1">Uncharacterized protein</fullName>
    </submittedName>
</protein>
<comment type="caution">
    <text evidence="1">The sequence shown here is derived from an EMBL/GenBank/DDBJ whole genome shotgun (WGS) entry which is preliminary data.</text>
</comment>
<evidence type="ECO:0000313" key="2">
    <source>
        <dbReference type="Proteomes" id="UP000886595"/>
    </source>
</evidence>
<reference evidence="1 2" key="1">
    <citation type="submission" date="2020-02" db="EMBL/GenBank/DDBJ databases">
        <authorList>
            <person name="Ma Q."/>
            <person name="Huang Y."/>
            <person name="Song X."/>
            <person name="Pei D."/>
        </authorList>
    </citation>
    <scope>NUCLEOTIDE SEQUENCE [LARGE SCALE GENOMIC DNA]</scope>
    <source>
        <strain evidence="1">Sxm20200214</strain>
        <tissue evidence="1">Leaf</tissue>
    </source>
</reference>
<name>A0A8X7PGD1_BRACI</name>
<keyword evidence="2" id="KW-1185">Reference proteome</keyword>
<dbReference type="EMBL" id="JAAMPC010000017">
    <property type="protein sequence ID" value="KAG2249129.1"/>
    <property type="molecule type" value="Genomic_DNA"/>
</dbReference>